<evidence type="ECO:0000256" key="10">
    <source>
        <dbReference type="RuleBase" id="RU004455"/>
    </source>
</evidence>
<evidence type="ECO:0000313" key="11">
    <source>
        <dbReference type="EMBL" id="KAG2403214.1"/>
    </source>
</evidence>
<evidence type="ECO:0000256" key="3">
    <source>
        <dbReference type="ARBA" id="ARBA00009760"/>
    </source>
</evidence>
<feature type="binding site" evidence="9">
    <location>
        <position position="63"/>
    </location>
    <ligand>
        <name>urate</name>
        <dbReference type="ChEBI" id="CHEBI:17775"/>
    </ligand>
</feature>
<dbReference type="PANTHER" id="PTHR42874">
    <property type="entry name" value="URICASE"/>
    <property type="match status" value="1"/>
</dbReference>
<dbReference type="GO" id="GO:0006145">
    <property type="term" value="P:purine nucleobase catabolic process"/>
    <property type="evidence" value="ECO:0007669"/>
    <property type="project" value="TreeGrafter"/>
</dbReference>
<evidence type="ECO:0000256" key="5">
    <source>
        <dbReference type="ARBA" id="ARBA00023002"/>
    </source>
</evidence>
<feature type="binding site" evidence="9">
    <location>
        <position position="63"/>
    </location>
    <ligand>
        <name>O2</name>
        <dbReference type="ChEBI" id="CHEBI:15379"/>
    </ligand>
</feature>
<dbReference type="NCBIfam" id="TIGR03383">
    <property type="entry name" value="urate_oxi"/>
    <property type="match status" value="1"/>
</dbReference>
<dbReference type="FunFam" id="3.10.270.10:FF:000001">
    <property type="entry name" value="Uricase"/>
    <property type="match status" value="1"/>
</dbReference>
<evidence type="ECO:0000256" key="4">
    <source>
        <dbReference type="ARBA" id="ARBA00022631"/>
    </source>
</evidence>
<feature type="binding site" evidence="9">
    <location>
        <position position="63"/>
    </location>
    <ligand>
        <name>5-hydroxyisourate</name>
        <dbReference type="ChEBI" id="CHEBI:18072"/>
    </ligand>
</feature>
<comment type="similarity">
    <text evidence="3 7 10">Belongs to the uricase family.</text>
</comment>
<feature type="active site" description="Charge relay system" evidence="8">
    <location>
        <position position="63"/>
    </location>
</feature>
<dbReference type="PRINTS" id="PR00093">
    <property type="entry name" value="URICASE"/>
</dbReference>
<evidence type="ECO:0000256" key="2">
    <source>
        <dbReference type="ARBA" id="ARBA00004831"/>
    </source>
</evidence>
<comment type="pathway">
    <text evidence="2 7">Purine metabolism; urate degradation; (S)-allantoin from urate: step 1/3.</text>
</comment>
<gene>
    <name evidence="11" type="ORF">HKW66_Vig0185000</name>
</gene>
<comment type="caution">
    <text evidence="11">The sequence shown here is derived from an EMBL/GenBank/DDBJ whole genome shotgun (WGS) entry which is preliminary data.</text>
</comment>
<comment type="function">
    <text evidence="7 10">Catalyzes the oxidation of uric acid to 5-hydroxyisourate, which is further processed to form (S)-allantoin.</text>
</comment>
<dbReference type="GO" id="GO:0004846">
    <property type="term" value="F:urate oxidase activity"/>
    <property type="evidence" value="ECO:0007669"/>
    <property type="project" value="UniProtKB-EC"/>
</dbReference>
<protein>
    <recommendedName>
        <fullName evidence="7 10">Uricase</fullName>
        <ecNumber evidence="7 10">1.7.3.3</ecNumber>
    </recommendedName>
    <alternativeName>
        <fullName evidence="7">Urate oxidase</fullName>
    </alternativeName>
</protein>
<evidence type="ECO:0000256" key="9">
    <source>
        <dbReference type="PIRSR" id="PIRSR000241-2"/>
    </source>
</evidence>
<evidence type="ECO:0000256" key="8">
    <source>
        <dbReference type="PIRSR" id="PIRSR000241-1"/>
    </source>
</evidence>
<proteinExistence type="inferred from homology"/>
<dbReference type="PIRSF" id="PIRSF000241">
    <property type="entry name" value="Urate_oxidase"/>
    <property type="match status" value="1"/>
</dbReference>
<sequence length="308" mass="35062">MAQEVVEGFKFEQRHGKERVRVARVWKTPQGRHFVVEWRVGISLFSDCVNSYLRDDNSDIVATDTMKNTVYAKAKECSDILSVEDFAILLAKHFVSFYQKVTGAIVNIVEKPWERVIVDGQPHEHGFKLGSEKHTAEAIVQKSGSLQLTSGIEGLSVLKTTQASFPHIIFVSRELIHRMSLCLLFQQLVFGCRYSYDSLYTLPQKPLYFTDKYLEVKTVLADTFFGPPNRGVYSPSVQNTLYLMAKATLNRFPDIAYVHLKMPNLHFLPVNISNKDGPIVKFEDDVYLPTDEPHGSIQASLSRLWSKL</sequence>
<reference evidence="11 12" key="1">
    <citation type="submission" date="2020-05" db="EMBL/GenBank/DDBJ databases">
        <title>Vigna angularis (adzuki bean) Var. LongXiaoDou No. 4 denovo assembly.</title>
        <authorList>
            <person name="Xiang H."/>
        </authorList>
    </citation>
    <scope>NUCLEOTIDE SEQUENCE [LARGE SCALE GENOMIC DNA]</scope>
    <source>
        <tissue evidence="11">Leaf</tissue>
    </source>
</reference>
<keyword evidence="4 7" id="KW-0659">Purine metabolism</keyword>
<organism evidence="11 12">
    <name type="scientific">Phaseolus angularis</name>
    <name type="common">Azuki bean</name>
    <name type="synonym">Vigna angularis</name>
    <dbReference type="NCBI Taxonomy" id="3914"/>
    <lineage>
        <taxon>Eukaryota</taxon>
        <taxon>Viridiplantae</taxon>
        <taxon>Streptophyta</taxon>
        <taxon>Embryophyta</taxon>
        <taxon>Tracheophyta</taxon>
        <taxon>Spermatophyta</taxon>
        <taxon>Magnoliopsida</taxon>
        <taxon>eudicotyledons</taxon>
        <taxon>Gunneridae</taxon>
        <taxon>Pentapetalae</taxon>
        <taxon>rosids</taxon>
        <taxon>fabids</taxon>
        <taxon>Fabales</taxon>
        <taxon>Fabaceae</taxon>
        <taxon>Papilionoideae</taxon>
        <taxon>50 kb inversion clade</taxon>
        <taxon>NPAAA clade</taxon>
        <taxon>indigoferoid/millettioid clade</taxon>
        <taxon>Phaseoleae</taxon>
        <taxon>Vigna</taxon>
    </lineage>
</organism>
<dbReference type="GO" id="GO:0005777">
    <property type="term" value="C:peroxisome"/>
    <property type="evidence" value="ECO:0007669"/>
    <property type="project" value="UniProtKB-SubCell"/>
</dbReference>
<feature type="binding site" evidence="9">
    <location>
        <position position="238"/>
    </location>
    <ligand>
        <name>urate</name>
        <dbReference type="ChEBI" id="CHEBI:17775"/>
    </ligand>
</feature>
<dbReference type="Gene3D" id="3.10.270.10">
    <property type="entry name" value="Urate Oxidase"/>
    <property type="match status" value="1"/>
</dbReference>
<feature type="binding site" evidence="9">
    <location>
        <position position="64"/>
    </location>
    <ligand>
        <name>5-hydroxyisourate</name>
        <dbReference type="ChEBI" id="CHEBI:18072"/>
    </ligand>
</feature>
<dbReference type="SUPFAM" id="SSF55620">
    <property type="entry name" value="Tetrahydrobiopterin biosynthesis enzymes-like"/>
    <property type="match status" value="2"/>
</dbReference>
<dbReference type="EC" id="1.7.3.3" evidence="7 10"/>
<feature type="binding site" evidence="9">
    <location>
        <position position="165"/>
    </location>
    <ligand>
        <name>urate</name>
        <dbReference type="ChEBI" id="CHEBI:17775"/>
    </ligand>
</feature>
<feature type="binding site" evidence="9">
    <location>
        <position position="64"/>
    </location>
    <ligand>
        <name>urate</name>
        <dbReference type="ChEBI" id="CHEBI:17775"/>
    </ligand>
</feature>
<dbReference type="EMBL" id="JABFOF010000003">
    <property type="protein sequence ID" value="KAG2403214.1"/>
    <property type="molecule type" value="Genomic_DNA"/>
</dbReference>
<evidence type="ECO:0000256" key="7">
    <source>
        <dbReference type="PIRNR" id="PIRNR000241"/>
    </source>
</evidence>
<feature type="binding site" evidence="9">
    <location>
        <position position="264"/>
    </location>
    <ligand>
        <name>5-hydroxyisourate</name>
        <dbReference type="ChEBI" id="CHEBI:18072"/>
    </ligand>
</feature>
<comment type="subcellular location">
    <subcellularLocation>
        <location evidence="1 7">Peroxisome</location>
    </subcellularLocation>
</comment>
<dbReference type="InterPro" id="IPR002042">
    <property type="entry name" value="Uricase"/>
</dbReference>
<feature type="binding site" evidence="9">
    <location>
        <position position="264"/>
    </location>
    <ligand>
        <name>O2</name>
        <dbReference type="ChEBI" id="CHEBI:15379"/>
    </ligand>
</feature>
<evidence type="ECO:0000256" key="1">
    <source>
        <dbReference type="ARBA" id="ARBA00004275"/>
    </source>
</evidence>
<feature type="binding site" evidence="9">
    <location>
        <position position="238"/>
    </location>
    <ligand>
        <name>5-hydroxyisourate</name>
        <dbReference type="ChEBI" id="CHEBI:18072"/>
    </ligand>
</feature>
<dbReference type="Proteomes" id="UP000743370">
    <property type="component" value="Unassembled WGS sequence"/>
</dbReference>
<comment type="catalytic activity">
    <reaction evidence="7 10">
        <text>urate + O2 + H2O = 5-hydroxyisourate + H2O2</text>
        <dbReference type="Rhea" id="RHEA:21368"/>
        <dbReference type="ChEBI" id="CHEBI:15377"/>
        <dbReference type="ChEBI" id="CHEBI:15379"/>
        <dbReference type="ChEBI" id="CHEBI:16240"/>
        <dbReference type="ChEBI" id="CHEBI:17775"/>
        <dbReference type="ChEBI" id="CHEBI:18072"/>
        <dbReference type="EC" id="1.7.3.3"/>
    </reaction>
</comment>
<feature type="active site" description="Charge relay system" evidence="8">
    <location>
        <position position="266"/>
    </location>
</feature>
<feature type="binding site" evidence="9">
    <location>
        <position position="237"/>
    </location>
    <ligand>
        <name>5-hydroxyisourate</name>
        <dbReference type="ChEBI" id="CHEBI:18072"/>
    </ligand>
</feature>
<evidence type="ECO:0000313" key="12">
    <source>
        <dbReference type="Proteomes" id="UP000743370"/>
    </source>
</evidence>
<feature type="binding site" evidence="9">
    <location>
        <position position="264"/>
    </location>
    <ligand>
        <name>urate</name>
        <dbReference type="ChEBI" id="CHEBI:17775"/>
    </ligand>
</feature>
<dbReference type="CDD" id="cd00445">
    <property type="entry name" value="Uricase"/>
    <property type="match status" value="1"/>
</dbReference>
<feature type="binding site" evidence="9">
    <location>
        <position position="237"/>
    </location>
    <ligand>
        <name>urate</name>
        <dbReference type="ChEBI" id="CHEBI:17775"/>
    </ligand>
</feature>
<dbReference type="Pfam" id="PF01014">
    <property type="entry name" value="Uricase"/>
    <property type="match status" value="2"/>
</dbReference>
<accession>A0A8T0KU29</accession>
<feature type="binding site" evidence="9">
    <location>
        <position position="165"/>
    </location>
    <ligand>
        <name>5-hydroxyisourate</name>
        <dbReference type="ChEBI" id="CHEBI:18072"/>
    </ligand>
</feature>
<dbReference type="GO" id="GO:0019628">
    <property type="term" value="P:urate catabolic process"/>
    <property type="evidence" value="ECO:0007669"/>
    <property type="project" value="TreeGrafter"/>
</dbReference>
<dbReference type="PANTHER" id="PTHR42874:SF1">
    <property type="entry name" value="URICASE"/>
    <property type="match status" value="1"/>
</dbReference>
<dbReference type="AlphaFoldDB" id="A0A8T0KU29"/>
<name>A0A8T0KU29_PHAAN</name>
<keyword evidence="5 7" id="KW-0560">Oxidoreductase</keyword>
<feature type="active site" description="Charge relay system" evidence="8">
    <location>
        <position position="17"/>
    </location>
</feature>
<evidence type="ECO:0000256" key="6">
    <source>
        <dbReference type="ARBA" id="ARBA00023140"/>
    </source>
</evidence>
<keyword evidence="6 7" id="KW-0576">Peroxisome</keyword>